<dbReference type="GO" id="GO:0008976">
    <property type="term" value="F:polyphosphate kinase activity"/>
    <property type="evidence" value="ECO:0007669"/>
    <property type="project" value="UniProtKB-EC"/>
</dbReference>
<keyword evidence="4 7" id="KW-0418">Kinase</keyword>
<reference evidence="11" key="1">
    <citation type="submission" date="2023-07" db="EMBL/GenBank/DDBJ databases">
        <title>Zobellia barbeyronii sp. nov., a new marine flavobacterium, isolated from green and red algae.</title>
        <authorList>
            <person name="Nedashkovskaya O.I."/>
            <person name="Otstavnykh N."/>
            <person name="Zhukova N."/>
            <person name="Guzev K."/>
            <person name="Chausova V."/>
            <person name="Tekutyeva L."/>
            <person name="Mikhailov V."/>
            <person name="Isaeva M."/>
        </authorList>
    </citation>
    <scope>NUCLEOTIDE SEQUENCE [LARGE SCALE GENOMIC DNA]</scope>
    <source>
        <strain evidence="11">KMM 6746</strain>
    </source>
</reference>
<keyword evidence="1 7" id="KW-0597">Phosphoprotein</keyword>
<feature type="binding site" evidence="7">
    <location>
        <position position="44"/>
    </location>
    <ligand>
        <name>ATP</name>
        <dbReference type="ChEBI" id="CHEBI:30616"/>
    </ligand>
</feature>
<dbReference type="Pfam" id="PF13089">
    <property type="entry name" value="PP_kinase_N"/>
    <property type="match status" value="1"/>
</dbReference>
<evidence type="ECO:0000256" key="8">
    <source>
        <dbReference type="RuleBase" id="RU003800"/>
    </source>
</evidence>
<feature type="binding site" evidence="7">
    <location>
        <position position="549"/>
    </location>
    <ligand>
        <name>ATP</name>
        <dbReference type="ChEBI" id="CHEBI:30616"/>
    </ligand>
</feature>
<dbReference type="Gene3D" id="1.20.58.310">
    <property type="entry name" value="Polyphosphate kinase N-terminal domain"/>
    <property type="match status" value="1"/>
</dbReference>
<keyword evidence="11" id="KW-1185">Reference proteome</keyword>
<keyword evidence="6 7" id="KW-0460">Magnesium</keyword>
<dbReference type="RefSeq" id="WP_214610802.1">
    <property type="nucleotide sequence ID" value="NZ_JACATN010000002.1"/>
</dbReference>
<dbReference type="SUPFAM" id="SSF143724">
    <property type="entry name" value="PHP14-like"/>
    <property type="match status" value="1"/>
</dbReference>
<dbReference type="HAMAP" id="MF_00347">
    <property type="entry name" value="Polyphosphate_kinase"/>
    <property type="match status" value="1"/>
</dbReference>
<comment type="caution">
    <text evidence="10">The sequence shown here is derived from an EMBL/GenBank/DDBJ whole genome shotgun (WGS) entry which is preliminary data.</text>
</comment>
<dbReference type="Pfam" id="PF02503">
    <property type="entry name" value="PP_kinase"/>
    <property type="match status" value="1"/>
</dbReference>
<dbReference type="EC" id="2.7.4.1" evidence="7 8"/>
<evidence type="ECO:0000256" key="3">
    <source>
        <dbReference type="ARBA" id="ARBA00022741"/>
    </source>
</evidence>
<dbReference type="NCBIfam" id="NF003917">
    <property type="entry name" value="PRK05443.1-1"/>
    <property type="match status" value="1"/>
</dbReference>
<evidence type="ECO:0000256" key="1">
    <source>
        <dbReference type="ARBA" id="ARBA00022553"/>
    </source>
</evidence>
<dbReference type="PROSITE" id="PS50035">
    <property type="entry name" value="PLD"/>
    <property type="match status" value="1"/>
</dbReference>
<proteinExistence type="inferred from homology"/>
<organism evidence="10 11">
    <name type="scientific">Zobellia barbeyronii</name>
    <dbReference type="NCBI Taxonomy" id="2748009"/>
    <lineage>
        <taxon>Bacteria</taxon>
        <taxon>Pseudomonadati</taxon>
        <taxon>Bacteroidota</taxon>
        <taxon>Flavobacteriia</taxon>
        <taxon>Flavobacteriales</taxon>
        <taxon>Flavobacteriaceae</taxon>
        <taxon>Zobellia</taxon>
    </lineage>
</organism>
<comment type="catalytic activity">
    <reaction evidence="7 8">
        <text>[phosphate](n) + ATP = [phosphate](n+1) + ADP</text>
        <dbReference type="Rhea" id="RHEA:19573"/>
        <dbReference type="Rhea" id="RHEA-COMP:9859"/>
        <dbReference type="Rhea" id="RHEA-COMP:14280"/>
        <dbReference type="ChEBI" id="CHEBI:16838"/>
        <dbReference type="ChEBI" id="CHEBI:30616"/>
        <dbReference type="ChEBI" id="CHEBI:456216"/>
        <dbReference type="EC" id="2.7.4.1"/>
    </reaction>
</comment>
<dbReference type="InterPro" id="IPR024953">
    <property type="entry name" value="PP_kinase_middle"/>
</dbReference>
<keyword evidence="5 7" id="KW-0067">ATP-binding</keyword>
<feature type="binding site" evidence="7">
    <location>
        <position position="360"/>
    </location>
    <ligand>
        <name>Mg(2+)</name>
        <dbReference type="ChEBI" id="CHEBI:18420"/>
    </ligand>
</feature>
<dbReference type="CDD" id="cd09167">
    <property type="entry name" value="PLDc_EcPPK1_C2_like"/>
    <property type="match status" value="1"/>
</dbReference>
<evidence type="ECO:0000256" key="6">
    <source>
        <dbReference type="ARBA" id="ARBA00022842"/>
    </source>
</evidence>
<dbReference type="Pfam" id="PF17941">
    <property type="entry name" value="PP_kinase_C_1"/>
    <property type="match status" value="1"/>
</dbReference>
<dbReference type="Gene3D" id="3.30.870.10">
    <property type="entry name" value="Endonuclease Chain A"/>
    <property type="match status" value="2"/>
</dbReference>
<protein>
    <recommendedName>
        <fullName evidence="7 8">Polyphosphate kinase</fullName>
        <ecNumber evidence="7 8">2.7.4.1</ecNumber>
    </recommendedName>
    <alternativeName>
        <fullName evidence="7">ATP-polyphosphate phosphotransferase</fullName>
    </alternativeName>
    <alternativeName>
        <fullName evidence="7">Polyphosphoric acid kinase</fullName>
    </alternativeName>
</protein>
<name>A0ABS5WBI0_9FLAO</name>
<gene>
    <name evidence="10" type="primary">ppk1</name>
    <name evidence="7" type="synonym">ppk</name>
    <name evidence="10" type="ORF">HW347_04805</name>
</gene>
<comment type="PTM">
    <text evidence="7 8">An intermediate of this reaction is the autophosphorylated ppk in which a phosphate is covalently linked to a histidine residue through a N-P bond.</text>
</comment>
<feature type="binding site" evidence="7">
    <location>
        <position position="390"/>
    </location>
    <ligand>
        <name>Mg(2+)</name>
        <dbReference type="ChEBI" id="CHEBI:18420"/>
    </ligand>
</feature>
<evidence type="ECO:0000256" key="4">
    <source>
        <dbReference type="ARBA" id="ARBA00022777"/>
    </source>
</evidence>
<dbReference type="SUPFAM" id="SSF140356">
    <property type="entry name" value="PPK N-terminal domain-like"/>
    <property type="match status" value="1"/>
</dbReference>
<feature type="binding site" evidence="7">
    <location>
        <position position="453"/>
    </location>
    <ligand>
        <name>ATP</name>
        <dbReference type="ChEBI" id="CHEBI:30616"/>
    </ligand>
</feature>
<dbReference type="InterPro" id="IPR025198">
    <property type="entry name" value="PPK_N_dom"/>
</dbReference>
<dbReference type="InterPro" id="IPR025200">
    <property type="entry name" value="PPK_C_dom2"/>
</dbReference>
<dbReference type="InterPro" id="IPR001736">
    <property type="entry name" value="PLipase_D/transphosphatidylase"/>
</dbReference>
<dbReference type="Pfam" id="PF13090">
    <property type="entry name" value="PP_kinase_C"/>
    <property type="match status" value="1"/>
</dbReference>
<feature type="domain" description="PLD phosphodiesterase" evidence="9">
    <location>
        <begin position="415"/>
        <end position="449"/>
    </location>
</feature>
<keyword evidence="2 7" id="KW-0808">Transferase</keyword>
<keyword evidence="7" id="KW-0479">Metal-binding</keyword>
<dbReference type="PANTHER" id="PTHR30218">
    <property type="entry name" value="POLYPHOSPHATE KINASE"/>
    <property type="match status" value="1"/>
</dbReference>
<dbReference type="PIRSF" id="PIRSF015589">
    <property type="entry name" value="PP_kinase"/>
    <property type="match status" value="1"/>
</dbReference>
<evidence type="ECO:0000259" key="9">
    <source>
        <dbReference type="PROSITE" id="PS50035"/>
    </source>
</evidence>
<dbReference type="EMBL" id="JACATN010000002">
    <property type="protein sequence ID" value="MBT2160574.1"/>
    <property type="molecule type" value="Genomic_DNA"/>
</dbReference>
<evidence type="ECO:0000256" key="7">
    <source>
        <dbReference type="HAMAP-Rule" id="MF_00347"/>
    </source>
</evidence>
<dbReference type="InterPro" id="IPR041108">
    <property type="entry name" value="PP_kinase_C_1"/>
</dbReference>
<dbReference type="InterPro" id="IPR003414">
    <property type="entry name" value="PP_kinase"/>
</dbReference>
<dbReference type="InterPro" id="IPR036832">
    <property type="entry name" value="PPK_N_dom_sf"/>
</dbReference>
<dbReference type="Gene3D" id="3.30.1840.10">
    <property type="entry name" value="Polyphosphate kinase middle domain"/>
    <property type="match status" value="1"/>
</dbReference>
<evidence type="ECO:0000313" key="11">
    <source>
        <dbReference type="Proteomes" id="UP000740413"/>
    </source>
</evidence>
<evidence type="ECO:0000313" key="10">
    <source>
        <dbReference type="EMBL" id="MBT2160574.1"/>
    </source>
</evidence>
<keyword evidence="3 7" id="KW-0547">Nucleotide-binding</keyword>
<dbReference type="NCBIfam" id="TIGR03705">
    <property type="entry name" value="poly_P_kin"/>
    <property type="match status" value="1"/>
</dbReference>
<feature type="active site" description="Phosphohistidine intermediate" evidence="7">
    <location>
        <position position="420"/>
    </location>
</feature>
<comment type="similarity">
    <text evidence="7 8">Belongs to the polyphosphate kinase 1 (PPK1) family.</text>
</comment>
<dbReference type="SUPFAM" id="SSF56024">
    <property type="entry name" value="Phospholipase D/nuclease"/>
    <property type="match status" value="2"/>
</dbReference>
<sequence length="679" mass="78089">MENEDYKDRDISWLFFNERVLLEADNPATPLLERLKFLAIFSSNLDEFFKVRISQLRQLKSIDKTLRKKLISKPNKKLKKVLRIIDEQQQRFGAIMETIFKELLKEDIHFVTNEEVTSEQKAYLNTYFKDTAADCEVFTTDKNPKLSDGGLYLFVAQANDTYHFVKIPTNQHDRFVEIPGNGHSFMFLDDVVKMHLNELLPKGVIESSYAIKLSRDAELYLEDDFGDTPLADQIYDALHQRKSGQPTRLLYDANLPEEYKEVIRKTLDIGNIDLFPGGRYHNLSDFFGFNNPTDNPDLTYKVQVPLPHPILSKTKDFFASIREKDQLVHFPYQSFDAVENFIVAAAKDDKVKHIKISLYRIAKASVLTDALLVALENSKKVTIFVEAKARFDEKNNIEWGKIFEDKGAKVFFSIPNIKVHSKIALIERTESDSLRRYAYIGTGNFNAKTSSIYCDHGLFTAHNQVTEDLNQVFSTLERHLIIPKLKRLLVSPFNTRNVFLQSIENEIKNSKKGLPAKITAKMNSLEDKTMIDALYRANEAGVQVRLIVRGFSCLMPKSATEVPSGCEPILITSIVDRYLEHGRIYLFHNNGDEKMYIGSADWMTRNLDRRIEVLTPILDSDIFNELNDILKLQLNDSVKARVQDADDTNTLVSLEQEKPIRSQYAIYKYLKTKDKALSS</sequence>
<accession>A0ABS5WBI0</accession>
<dbReference type="PANTHER" id="PTHR30218:SF0">
    <property type="entry name" value="POLYPHOSPHATE KINASE"/>
    <property type="match status" value="1"/>
</dbReference>
<evidence type="ECO:0000256" key="2">
    <source>
        <dbReference type="ARBA" id="ARBA00022679"/>
    </source>
</evidence>
<dbReference type="Proteomes" id="UP000740413">
    <property type="component" value="Unassembled WGS sequence"/>
</dbReference>
<comment type="function">
    <text evidence="7 8">Catalyzes the reversible transfer of the terminal phosphate of ATP to form a long-chain polyphosphate (polyP).</text>
</comment>
<feature type="binding site" evidence="7">
    <location>
        <position position="581"/>
    </location>
    <ligand>
        <name>ATP</name>
        <dbReference type="ChEBI" id="CHEBI:30616"/>
    </ligand>
</feature>
<evidence type="ECO:0000256" key="5">
    <source>
        <dbReference type="ARBA" id="ARBA00022840"/>
    </source>
</evidence>
<dbReference type="InterPro" id="IPR036830">
    <property type="entry name" value="PP_kinase_middle_dom_sf"/>
</dbReference>
<comment type="cofactor">
    <cofactor evidence="7">
        <name>Mg(2+)</name>
        <dbReference type="ChEBI" id="CHEBI:18420"/>
    </cofactor>
</comment>